<evidence type="ECO:0000256" key="1">
    <source>
        <dbReference type="ARBA" id="ARBA00043967"/>
    </source>
</evidence>
<dbReference type="InterPro" id="IPR000825">
    <property type="entry name" value="SUF_FeS_clus_asmbl_SufBD_core"/>
</dbReference>
<comment type="caution">
    <text evidence="4">The sequence shown here is derived from an EMBL/GenBank/DDBJ whole genome shotgun (WGS) entry which is preliminary data.</text>
</comment>
<dbReference type="PANTHER" id="PTHR43575">
    <property type="entry name" value="PROTEIN ABCI7, CHLOROPLASTIC"/>
    <property type="match status" value="1"/>
</dbReference>
<feature type="domain" description="SUF system FeS cluster assembly SufBD N-terminal" evidence="3">
    <location>
        <begin position="6"/>
        <end position="165"/>
    </location>
</feature>
<dbReference type="InterPro" id="IPR055346">
    <property type="entry name" value="Fe-S_cluster_assembly_SufBD"/>
</dbReference>
<dbReference type="InterPro" id="IPR045595">
    <property type="entry name" value="SufBD_N"/>
</dbReference>
<dbReference type="SUPFAM" id="SSF101960">
    <property type="entry name" value="Stabilizer of iron transporter SufD"/>
    <property type="match status" value="1"/>
</dbReference>
<evidence type="ECO:0000313" key="5">
    <source>
        <dbReference type="Proteomes" id="UP001169760"/>
    </source>
</evidence>
<reference evidence="4" key="1">
    <citation type="submission" date="2023-07" db="EMBL/GenBank/DDBJ databases">
        <title>Genome content predicts the carbon catabolic preferences of heterotrophic bacteria.</title>
        <authorList>
            <person name="Gralka M."/>
        </authorList>
    </citation>
    <scope>NUCLEOTIDE SEQUENCE</scope>
    <source>
        <strain evidence="4">I3M17_2</strain>
    </source>
</reference>
<evidence type="ECO:0000259" key="3">
    <source>
        <dbReference type="Pfam" id="PF19295"/>
    </source>
</evidence>
<comment type="similarity">
    <text evidence="1">Belongs to the iron-sulfur cluster assembly SufBD family.</text>
</comment>
<dbReference type="AlphaFoldDB" id="A0AAW7X5W7"/>
<proteinExistence type="inferred from homology"/>
<dbReference type="EMBL" id="JAUOPB010000003">
    <property type="protein sequence ID" value="MDO6421918.1"/>
    <property type="molecule type" value="Genomic_DNA"/>
</dbReference>
<evidence type="ECO:0000259" key="2">
    <source>
        <dbReference type="Pfam" id="PF01458"/>
    </source>
</evidence>
<dbReference type="Pfam" id="PF01458">
    <property type="entry name" value="SUFBD_core"/>
    <property type="match status" value="1"/>
</dbReference>
<dbReference type="Proteomes" id="UP001169760">
    <property type="component" value="Unassembled WGS sequence"/>
</dbReference>
<name>A0AAW7X5W7_9GAMM</name>
<gene>
    <name evidence="4" type="primary">sufD</name>
    <name evidence="4" type="ORF">Q4521_05490</name>
</gene>
<dbReference type="GO" id="GO:0016226">
    <property type="term" value="P:iron-sulfur cluster assembly"/>
    <property type="evidence" value="ECO:0007669"/>
    <property type="project" value="InterPro"/>
</dbReference>
<dbReference type="InterPro" id="IPR037284">
    <property type="entry name" value="SUF_FeS_clus_asmbl_SufBD_sf"/>
</dbReference>
<sequence>MSDFIANAAAIAASPLTWLQDKTQQGKQAWLGHRFPTRKTENWKYTNLRALEQGDYLRAANIGAAPEALPQHLNIAGLEAVKLVFVNGQFVASLSDDLALANVAGLELTLFSNASDAQKKAINEQLGQLVDDEKYEFSGLNTAQLNDGVYINVAKNQQVAKPIHIVWMTTAQDSAFTVPHRLLVNLETGASACVIEQFVSGDEAQNSFTHSVSEFNVGENARLQHYRLQQEQEDAIHIGGVFVRLDRSADLDSFHMAFGSKIKRVDIEVQHQGEGSTSKINGVYLPKNNQHIDYHTCIEHAVPHCTSQETFRGIIADSAHAVFNGRIHIHPDAQKTLAELSNKNLLTSDKAQIDTKPELEIYADDVRCAHGATIAQLDEKSLNYLRTRGISLDEAQVMLSYGFINELINDVALEPIGTYLRPILANRFAKEPSLVRHIA</sequence>
<accession>A0AAW7X5W7</accession>
<dbReference type="PANTHER" id="PTHR43575:SF1">
    <property type="entry name" value="PROTEIN ABCI7, CHLOROPLASTIC"/>
    <property type="match status" value="1"/>
</dbReference>
<dbReference type="Pfam" id="PF19295">
    <property type="entry name" value="SufBD_N"/>
    <property type="match status" value="1"/>
</dbReference>
<dbReference type="InterPro" id="IPR011542">
    <property type="entry name" value="SUF_FeS_clus_asmbl_SufD"/>
</dbReference>
<organism evidence="4 5">
    <name type="scientific">Saccharophagus degradans</name>
    <dbReference type="NCBI Taxonomy" id="86304"/>
    <lineage>
        <taxon>Bacteria</taxon>
        <taxon>Pseudomonadati</taxon>
        <taxon>Pseudomonadota</taxon>
        <taxon>Gammaproteobacteria</taxon>
        <taxon>Cellvibrionales</taxon>
        <taxon>Cellvibrionaceae</taxon>
        <taxon>Saccharophagus</taxon>
    </lineage>
</organism>
<feature type="domain" description="SUF system FeS cluster assembly SufBD core" evidence="2">
    <location>
        <begin position="174"/>
        <end position="403"/>
    </location>
</feature>
<evidence type="ECO:0000313" key="4">
    <source>
        <dbReference type="EMBL" id="MDO6421918.1"/>
    </source>
</evidence>
<protein>
    <submittedName>
        <fullName evidence="4">Fe-S cluster assembly protein SufD</fullName>
    </submittedName>
</protein>
<dbReference type="NCBIfam" id="TIGR01981">
    <property type="entry name" value="sufD"/>
    <property type="match status" value="1"/>
</dbReference>
<dbReference type="RefSeq" id="WP_303491638.1">
    <property type="nucleotide sequence ID" value="NZ_JAUOPB010000003.1"/>
</dbReference>